<feature type="region of interest" description="Disordered" evidence="1">
    <location>
        <begin position="29"/>
        <end position="118"/>
    </location>
</feature>
<dbReference type="Gene3D" id="3.90.70.10">
    <property type="entry name" value="Cysteine proteinases"/>
    <property type="match status" value="1"/>
</dbReference>
<feature type="compositionally biased region" description="Low complexity" evidence="1">
    <location>
        <begin position="80"/>
        <end position="91"/>
    </location>
</feature>
<name>A0ABW0UHV7_9STRE</name>
<dbReference type="Proteomes" id="UP001596110">
    <property type="component" value="Unassembled WGS sequence"/>
</dbReference>
<feature type="compositionally biased region" description="Polar residues" evidence="1">
    <location>
        <begin position="29"/>
        <end position="51"/>
    </location>
</feature>
<reference evidence="4" key="1">
    <citation type="journal article" date="2019" name="Int. J. Syst. Evol. Microbiol.">
        <title>The Global Catalogue of Microorganisms (GCM) 10K type strain sequencing project: providing services to taxonomists for standard genome sequencing and annotation.</title>
        <authorList>
            <consortium name="The Broad Institute Genomics Platform"/>
            <consortium name="The Broad Institute Genome Sequencing Center for Infectious Disease"/>
            <person name="Wu L."/>
            <person name="Ma J."/>
        </authorList>
    </citation>
    <scope>NUCLEOTIDE SEQUENCE [LARGE SCALE GENOMIC DNA]</scope>
    <source>
        <strain evidence="4">DT43</strain>
    </source>
</reference>
<dbReference type="Pfam" id="PF13529">
    <property type="entry name" value="Peptidase_C39_2"/>
    <property type="match status" value="1"/>
</dbReference>
<keyword evidence="4" id="KW-1185">Reference proteome</keyword>
<comment type="caution">
    <text evidence="3">The sequence shown here is derived from an EMBL/GenBank/DDBJ whole genome shotgun (WGS) entry which is preliminary data.</text>
</comment>
<dbReference type="RefSeq" id="WP_232323182.1">
    <property type="nucleotide sequence ID" value="NZ_JBHSOJ010000031.1"/>
</dbReference>
<evidence type="ECO:0000256" key="1">
    <source>
        <dbReference type="SAM" id="MobiDB-lite"/>
    </source>
</evidence>
<dbReference type="InterPro" id="IPR039564">
    <property type="entry name" value="Peptidase_C39-like"/>
</dbReference>
<evidence type="ECO:0000313" key="4">
    <source>
        <dbReference type="Proteomes" id="UP001596110"/>
    </source>
</evidence>
<accession>A0ABW0UHV7</accession>
<dbReference type="EMBL" id="JBHSOJ010000031">
    <property type="protein sequence ID" value="MFC5631914.1"/>
    <property type="molecule type" value="Genomic_DNA"/>
</dbReference>
<protein>
    <submittedName>
        <fullName evidence="3">C39 family peptidase</fullName>
    </submittedName>
</protein>
<feature type="compositionally biased region" description="Low complexity" evidence="1">
    <location>
        <begin position="59"/>
        <end position="72"/>
    </location>
</feature>
<evidence type="ECO:0000259" key="2">
    <source>
        <dbReference type="Pfam" id="PF13529"/>
    </source>
</evidence>
<gene>
    <name evidence="3" type="ORF">ACFPQ3_10265</name>
</gene>
<feature type="compositionally biased region" description="Polar residues" evidence="1">
    <location>
        <begin position="100"/>
        <end position="117"/>
    </location>
</feature>
<organism evidence="3 4">
    <name type="scientific">Streptococcus caledonicus</name>
    <dbReference type="NCBI Taxonomy" id="2614158"/>
    <lineage>
        <taxon>Bacteria</taxon>
        <taxon>Bacillati</taxon>
        <taxon>Bacillota</taxon>
        <taxon>Bacilli</taxon>
        <taxon>Lactobacillales</taxon>
        <taxon>Streptococcaceae</taxon>
        <taxon>Streptococcus</taxon>
    </lineage>
</organism>
<feature type="domain" description="Peptidase C39-like" evidence="2">
    <location>
        <begin position="125"/>
        <end position="265"/>
    </location>
</feature>
<evidence type="ECO:0000313" key="3">
    <source>
        <dbReference type="EMBL" id="MFC5631914.1"/>
    </source>
</evidence>
<proteinExistence type="predicted"/>
<sequence>MEKKLFKYKMPVLLLLTLFGGRFFLSQPNGGKENNQNNQLTQAENSTTSENAKIEDTTKVTTGTTTTASSESTIEKSSETTDTQDVLQTDVASSKAPKQMTETTISAPQSSSTSQGGQKVRLNVMHQLQRTATSCAPTTVSMLLAYKGIDISQEILADQMGTDNSFGTHNSDAIGVLNRHLFGYDVPGHGQAGYRLATVTNPEADKALFKERLKQNIDDDYPMYYTIELSTLYPNIKAEHNVLGVGYQLNAAGDDIEYVYYLDPAPSMQDPVYGGLKKITVEELLYSTSVCVEPNYGW</sequence>